<evidence type="ECO:0000313" key="7">
    <source>
        <dbReference type="EMBL" id="GFG38127.1"/>
    </source>
</evidence>
<evidence type="ECO:0000256" key="2">
    <source>
        <dbReference type="ARBA" id="ARBA00022448"/>
    </source>
</evidence>
<feature type="transmembrane region" description="Helical" evidence="6">
    <location>
        <begin position="58"/>
        <end position="82"/>
    </location>
</feature>
<evidence type="ECO:0000256" key="1">
    <source>
        <dbReference type="ARBA" id="ARBA00004141"/>
    </source>
</evidence>
<accession>A0A6L2Q8R4</accession>
<name>A0A6L2Q8R4_COPFO</name>
<comment type="caution">
    <text evidence="7">The sequence shown here is derived from an EMBL/GenBank/DDBJ whole genome shotgun (WGS) entry which is preliminary data.</text>
</comment>
<evidence type="ECO:0000313" key="8">
    <source>
        <dbReference type="Proteomes" id="UP000502823"/>
    </source>
</evidence>
<sequence>MVSGLVGVPLGSMLAQRLRAQYPRIDPMICAVGLLVSAPLLFAASLSATVNGSVCYTLIFFGEIFLNLNWSIVADMLLYVVIPVRRSTAEAFQILISHALGDAGSPYLVGVVSEALKVMLAPSDVSYSATANGSLSLSSNVSSNLTNDPALEFHSLQYSLFMTCFVEVIGGFFFLLTSLYITWDRRQAEKAIAVCMHIALSDVKIYLGGKMLDTALGGSVFKSLFNIKMIH</sequence>
<keyword evidence="3 6" id="KW-0812">Transmembrane</keyword>
<reference evidence="8" key="1">
    <citation type="submission" date="2020-01" db="EMBL/GenBank/DDBJ databases">
        <title>Draft genome sequence of the Termite Coptotermes fromosanus.</title>
        <authorList>
            <person name="Itakura S."/>
            <person name="Yosikawa Y."/>
            <person name="Umezawa K."/>
        </authorList>
    </citation>
    <scope>NUCLEOTIDE SEQUENCE [LARGE SCALE GENOMIC DNA]</scope>
</reference>
<keyword evidence="8" id="KW-1185">Reference proteome</keyword>
<keyword evidence="5 6" id="KW-0472">Membrane</keyword>
<dbReference type="SUPFAM" id="SSF103473">
    <property type="entry name" value="MFS general substrate transporter"/>
    <property type="match status" value="1"/>
</dbReference>
<dbReference type="InParanoid" id="A0A6L2Q8R4"/>
<feature type="transmembrane region" description="Helical" evidence="6">
    <location>
        <begin position="158"/>
        <end position="181"/>
    </location>
</feature>
<keyword evidence="2" id="KW-0813">Transport</keyword>
<dbReference type="GO" id="GO:0016020">
    <property type="term" value="C:membrane"/>
    <property type="evidence" value="ECO:0007669"/>
    <property type="project" value="UniProtKB-SubCell"/>
</dbReference>
<keyword evidence="4 6" id="KW-1133">Transmembrane helix</keyword>
<evidence type="ECO:0000256" key="4">
    <source>
        <dbReference type="ARBA" id="ARBA00022989"/>
    </source>
</evidence>
<evidence type="ECO:0000256" key="3">
    <source>
        <dbReference type="ARBA" id="ARBA00022692"/>
    </source>
</evidence>
<evidence type="ECO:0008006" key="9">
    <source>
        <dbReference type="Google" id="ProtNLM"/>
    </source>
</evidence>
<dbReference type="AlphaFoldDB" id="A0A6L2Q8R4"/>
<organism evidence="7 8">
    <name type="scientific">Coptotermes formosanus</name>
    <name type="common">Formosan subterranean termite</name>
    <dbReference type="NCBI Taxonomy" id="36987"/>
    <lineage>
        <taxon>Eukaryota</taxon>
        <taxon>Metazoa</taxon>
        <taxon>Ecdysozoa</taxon>
        <taxon>Arthropoda</taxon>
        <taxon>Hexapoda</taxon>
        <taxon>Insecta</taxon>
        <taxon>Pterygota</taxon>
        <taxon>Neoptera</taxon>
        <taxon>Polyneoptera</taxon>
        <taxon>Dictyoptera</taxon>
        <taxon>Blattodea</taxon>
        <taxon>Blattoidea</taxon>
        <taxon>Termitoidae</taxon>
        <taxon>Rhinotermitidae</taxon>
        <taxon>Coptotermes</taxon>
    </lineage>
</organism>
<dbReference type="PANTHER" id="PTHR23505:SF79">
    <property type="entry name" value="PROTEIN SPINSTER"/>
    <property type="match status" value="1"/>
</dbReference>
<dbReference type="InterPro" id="IPR044770">
    <property type="entry name" value="MFS_spinster-like"/>
</dbReference>
<dbReference type="EMBL" id="BLKM01012981">
    <property type="protein sequence ID" value="GFG38127.1"/>
    <property type="molecule type" value="Genomic_DNA"/>
</dbReference>
<feature type="transmembrane region" description="Helical" evidence="6">
    <location>
        <begin position="25"/>
        <end position="46"/>
    </location>
</feature>
<comment type="subcellular location">
    <subcellularLocation>
        <location evidence="1">Membrane</location>
        <topology evidence="1">Multi-pass membrane protein</topology>
    </subcellularLocation>
</comment>
<dbReference type="OrthoDB" id="6770063at2759"/>
<evidence type="ECO:0000256" key="6">
    <source>
        <dbReference type="SAM" id="Phobius"/>
    </source>
</evidence>
<evidence type="ECO:0000256" key="5">
    <source>
        <dbReference type="ARBA" id="ARBA00023136"/>
    </source>
</evidence>
<protein>
    <recommendedName>
        <fullName evidence="9">Major facilitator superfamily (MFS) profile domain-containing protein</fullName>
    </recommendedName>
</protein>
<dbReference type="PANTHER" id="PTHR23505">
    <property type="entry name" value="SPINSTER"/>
    <property type="match status" value="1"/>
</dbReference>
<dbReference type="Proteomes" id="UP000502823">
    <property type="component" value="Unassembled WGS sequence"/>
</dbReference>
<gene>
    <name evidence="7" type="ORF">Cfor_04782</name>
</gene>
<proteinExistence type="predicted"/>
<dbReference type="InterPro" id="IPR036259">
    <property type="entry name" value="MFS_trans_sf"/>
</dbReference>